<dbReference type="Proteomes" id="UP000813672">
    <property type="component" value="Unassembled WGS sequence"/>
</dbReference>
<sequence length="178" mass="19540">MADDLAGRLRALRERRGWTVVDMAERTGIPKRTLDKYMLRSGANLPGFDALLAMAKGLGVSLDWLAFGTDFSGDGSELLATVAAERESLQYFETILRHASSGDRPLAVGEELLGLTPEEWAADLALRVGERAKKLARDGVTREELLTLRAASKERSLELAHRRIERMVSTTSGDEGKV</sequence>
<evidence type="ECO:0000259" key="1">
    <source>
        <dbReference type="PROSITE" id="PS50943"/>
    </source>
</evidence>
<dbReference type="GO" id="GO:0003677">
    <property type="term" value="F:DNA binding"/>
    <property type="evidence" value="ECO:0007669"/>
    <property type="project" value="InterPro"/>
</dbReference>
<dbReference type="CDD" id="cd00093">
    <property type="entry name" value="HTH_XRE"/>
    <property type="match status" value="1"/>
</dbReference>
<name>A0A9Q3WIR0_9RHOB</name>
<dbReference type="EMBL" id="JAGQAF010000002">
    <property type="protein sequence ID" value="MCE8536756.1"/>
    <property type="molecule type" value="Genomic_DNA"/>
</dbReference>
<comment type="caution">
    <text evidence="2">The sequence shown here is derived from an EMBL/GenBank/DDBJ whole genome shotgun (WGS) entry which is preliminary data.</text>
</comment>
<gene>
    <name evidence="2" type="ORF">KBY27_04740</name>
</gene>
<reference evidence="2" key="1">
    <citation type="journal article" date="2021" name="Environ. Microbiol.">
        <title>Cryptic niche differentiation of novel sediment ecotypes of Rugeria pomeroyi correlates with nitrate respiration.</title>
        <authorList>
            <person name="Lin X."/>
            <person name="McNichol J."/>
            <person name="Chu X."/>
            <person name="Qian Y."/>
            <person name="Luo H."/>
        </authorList>
    </citation>
    <scope>NUCLEOTIDE SEQUENCE</scope>
    <source>
        <strain evidence="2">SZCCDBB064</strain>
    </source>
</reference>
<evidence type="ECO:0000313" key="2">
    <source>
        <dbReference type="EMBL" id="MCE8536756.1"/>
    </source>
</evidence>
<accession>A0A9Q3WIR0</accession>
<dbReference type="SUPFAM" id="SSF47413">
    <property type="entry name" value="lambda repressor-like DNA-binding domains"/>
    <property type="match status" value="1"/>
</dbReference>
<organism evidence="2 3">
    <name type="scientific">Ruegeria pomeroyi</name>
    <dbReference type="NCBI Taxonomy" id="89184"/>
    <lineage>
        <taxon>Bacteria</taxon>
        <taxon>Pseudomonadati</taxon>
        <taxon>Pseudomonadota</taxon>
        <taxon>Alphaproteobacteria</taxon>
        <taxon>Rhodobacterales</taxon>
        <taxon>Roseobacteraceae</taxon>
        <taxon>Ruegeria</taxon>
    </lineage>
</organism>
<dbReference type="Pfam" id="PF13560">
    <property type="entry name" value="HTH_31"/>
    <property type="match status" value="1"/>
</dbReference>
<dbReference type="Gene3D" id="1.10.260.40">
    <property type="entry name" value="lambda repressor-like DNA-binding domains"/>
    <property type="match status" value="1"/>
</dbReference>
<dbReference type="InterPro" id="IPR010982">
    <property type="entry name" value="Lambda_DNA-bd_dom_sf"/>
</dbReference>
<dbReference type="PROSITE" id="PS50943">
    <property type="entry name" value="HTH_CROC1"/>
    <property type="match status" value="1"/>
</dbReference>
<feature type="domain" description="HTH cro/C1-type" evidence="1">
    <location>
        <begin position="9"/>
        <end position="65"/>
    </location>
</feature>
<protein>
    <submittedName>
        <fullName evidence="2">Helix-turn-helix transcriptional regulator</fullName>
    </submittedName>
</protein>
<dbReference type="RefSeq" id="WP_234218597.1">
    <property type="nucleotide sequence ID" value="NZ_JAGQAF010000002.1"/>
</dbReference>
<dbReference type="AlphaFoldDB" id="A0A9Q3WIR0"/>
<dbReference type="InterPro" id="IPR001387">
    <property type="entry name" value="Cro/C1-type_HTH"/>
</dbReference>
<dbReference type="SMART" id="SM00530">
    <property type="entry name" value="HTH_XRE"/>
    <property type="match status" value="1"/>
</dbReference>
<evidence type="ECO:0000313" key="3">
    <source>
        <dbReference type="Proteomes" id="UP000813672"/>
    </source>
</evidence>
<proteinExistence type="predicted"/>